<evidence type="ECO:0000256" key="14">
    <source>
        <dbReference type="HAMAP-Rule" id="MF_01006"/>
    </source>
</evidence>
<evidence type="ECO:0000256" key="1">
    <source>
        <dbReference type="ARBA" id="ARBA00004651"/>
    </source>
</evidence>
<dbReference type="NCBIfam" id="NF001393">
    <property type="entry name" value="PRK00281.2-4"/>
    <property type="match status" value="1"/>
</dbReference>
<keyword evidence="9 14" id="KW-0472">Membrane</keyword>
<evidence type="ECO:0000313" key="16">
    <source>
        <dbReference type="Proteomes" id="UP001161423"/>
    </source>
</evidence>
<evidence type="ECO:0000256" key="13">
    <source>
        <dbReference type="ARBA" id="ARBA00047594"/>
    </source>
</evidence>
<keyword evidence="14" id="KW-0961">Cell wall biogenesis/degradation</keyword>
<comment type="catalytic activity">
    <reaction evidence="13 14">
        <text>di-trans,octa-cis-undecaprenyl diphosphate + H2O = di-trans,octa-cis-undecaprenyl phosphate + phosphate + H(+)</text>
        <dbReference type="Rhea" id="RHEA:28094"/>
        <dbReference type="ChEBI" id="CHEBI:15377"/>
        <dbReference type="ChEBI" id="CHEBI:15378"/>
        <dbReference type="ChEBI" id="CHEBI:43474"/>
        <dbReference type="ChEBI" id="CHEBI:58405"/>
        <dbReference type="ChEBI" id="CHEBI:60392"/>
        <dbReference type="EC" id="3.6.1.27"/>
    </reaction>
</comment>
<feature type="transmembrane region" description="Helical" evidence="14">
    <location>
        <begin position="115"/>
        <end position="133"/>
    </location>
</feature>
<keyword evidence="7 14" id="KW-0378">Hydrolase</keyword>
<evidence type="ECO:0000256" key="4">
    <source>
        <dbReference type="ARBA" id="ARBA00021581"/>
    </source>
</evidence>
<evidence type="ECO:0000256" key="6">
    <source>
        <dbReference type="ARBA" id="ARBA00022692"/>
    </source>
</evidence>
<gene>
    <name evidence="15" type="primary">uppP_1</name>
    <name evidence="14" type="synonym">uppP</name>
    <name evidence="15" type="ORF">GCM10007891_20310</name>
</gene>
<dbReference type="Pfam" id="PF02673">
    <property type="entry name" value="BacA"/>
    <property type="match status" value="1"/>
</dbReference>
<dbReference type="EMBL" id="BSND01000005">
    <property type="protein sequence ID" value="GLQ00178.1"/>
    <property type="molecule type" value="Genomic_DNA"/>
</dbReference>
<evidence type="ECO:0000313" key="15">
    <source>
        <dbReference type="EMBL" id="GLQ00178.1"/>
    </source>
</evidence>
<dbReference type="Proteomes" id="UP001161423">
    <property type="component" value="Unassembled WGS sequence"/>
</dbReference>
<accession>A0ABQ5TX59</accession>
<dbReference type="PANTHER" id="PTHR30622:SF4">
    <property type="entry name" value="UNDECAPRENYL-DIPHOSPHATASE"/>
    <property type="match status" value="1"/>
</dbReference>
<evidence type="ECO:0000256" key="9">
    <source>
        <dbReference type="ARBA" id="ARBA00023136"/>
    </source>
</evidence>
<keyword evidence="5 14" id="KW-1003">Cell membrane</keyword>
<evidence type="ECO:0000256" key="7">
    <source>
        <dbReference type="ARBA" id="ARBA00022801"/>
    </source>
</evidence>
<evidence type="ECO:0000256" key="12">
    <source>
        <dbReference type="ARBA" id="ARBA00032932"/>
    </source>
</evidence>
<comment type="subcellular location">
    <subcellularLocation>
        <location evidence="1 14">Cell membrane</location>
        <topology evidence="1 14">Multi-pass membrane protein</topology>
    </subcellularLocation>
</comment>
<feature type="transmembrane region" description="Helical" evidence="14">
    <location>
        <begin position="216"/>
        <end position="238"/>
    </location>
</feature>
<evidence type="ECO:0000256" key="5">
    <source>
        <dbReference type="ARBA" id="ARBA00022475"/>
    </source>
</evidence>
<keyword evidence="6 14" id="KW-0812">Transmembrane</keyword>
<keyword evidence="16" id="KW-1185">Reference proteome</keyword>
<comment type="similarity">
    <text evidence="2 14">Belongs to the UppP family.</text>
</comment>
<sequence length="265" mass="29190">MDLLHIIALALLQGLTEFLPISSSAHLILLPIIADWQDQGLAFDVAVHVGTLTAVIIYFRRTIRALIVDWFKSVAQKQTIGDSKLAWAVLFGTIPVGLAGLFLGDLVETSFRSPLVIATTTIVFGLLLGWADWQGKRIRNENRLNWFDVLFIGIAQAIALIPGTSRSGITITAGLMLGLTREAAARFSFLLSIPVIVLAGGLKIIELIESQLVIDWFALCAGALFSAVSAYLCIFLFLKMLDRIGMWPFVLYRLVLGVLLFWLFT</sequence>
<evidence type="ECO:0000256" key="2">
    <source>
        <dbReference type="ARBA" id="ARBA00010621"/>
    </source>
</evidence>
<evidence type="ECO:0000256" key="10">
    <source>
        <dbReference type="ARBA" id="ARBA00023251"/>
    </source>
</evidence>
<name>A0ABQ5TX59_9GAMM</name>
<reference evidence="15" key="2">
    <citation type="submission" date="2023-01" db="EMBL/GenBank/DDBJ databases">
        <title>Draft genome sequence of Methylophaga thalassica strain NBRC 102424.</title>
        <authorList>
            <person name="Sun Q."/>
            <person name="Mori K."/>
        </authorList>
    </citation>
    <scope>NUCLEOTIDE SEQUENCE</scope>
    <source>
        <strain evidence="15">NBRC 102424</strain>
    </source>
</reference>
<dbReference type="PANTHER" id="PTHR30622">
    <property type="entry name" value="UNDECAPRENYL-DIPHOSPHATASE"/>
    <property type="match status" value="1"/>
</dbReference>
<keyword evidence="10 14" id="KW-0046">Antibiotic resistance</keyword>
<keyword evidence="14" id="KW-0133">Cell shape</keyword>
<feature type="transmembrane region" description="Helical" evidence="14">
    <location>
        <begin position="85"/>
        <end position="103"/>
    </location>
</feature>
<feature type="transmembrane region" description="Helical" evidence="14">
    <location>
        <begin position="183"/>
        <end position="204"/>
    </location>
</feature>
<dbReference type="EC" id="3.6.1.27" evidence="3 14"/>
<dbReference type="NCBIfam" id="TIGR00753">
    <property type="entry name" value="undec_PP_bacA"/>
    <property type="match status" value="1"/>
</dbReference>
<keyword evidence="8 14" id="KW-1133">Transmembrane helix</keyword>
<dbReference type="InterPro" id="IPR003824">
    <property type="entry name" value="UppP"/>
</dbReference>
<comment type="function">
    <text evidence="14">Catalyzes the dephosphorylation of undecaprenyl diphosphate (UPP). Confers resistance to bacitracin.</text>
</comment>
<comment type="miscellaneous">
    <text evidence="14">Bacitracin is thought to be involved in the inhibition of peptidoglycan synthesis by sequestering undecaprenyl diphosphate, thereby reducing the pool of lipid carrier available.</text>
</comment>
<organism evidence="15 16">
    <name type="scientific">Methylophaga thalassica</name>
    <dbReference type="NCBI Taxonomy" id="40223"/>
    <lineage>
        <taxon>Bacteria</taxon>
        <taxon>Pseudomonadati</taxon>
        <taxon>Pseudomonadota</taxon>
        <taxon>Gammaproteobacteria</taxon>
        <taxon>Thiotrichales</taxon>
        <taxon>Piscirickettsiaceae</taxon>
        <taxon>Methylophaga</taxon>
    </lineage>
</organism>
<feature type="transmembrane region" description="Helical" evidence="14">
    <location>
        <begin position="244"/>
        <end position="264"/>
    </location>
</feature>
<proteinExistence type="inferred from homology"/>
<dbReference type="RefSeq" id="WP_007146941.1">
    <property type="nucleotide sequence ID" value="NZ_BSND01000005.1"/>
</dbReference>
<reference evidence="15" key="1">
    <citation type="journal article" date="2014" name="Int. J. Syst. Evol. Microbiol.">
        <title>Complete genome of a new Firmicutes species belonging to the dominant human colonic microbiota ('Ruminococcus bicirculans') reveals two chromosomes and a selective capacity to utilize plant glucans.</title>
        <authorList>
            <consortium name="NISC Comparative Sequencing Program"/>
            <person name="Wegmann U."/>
            <person name="Louis P."/>
            <person name="Goesmann A."/>
            <person name="Henrissat B."/>
            <person name="Duncan S.H."/>
            <person name="Flint H.J."/>
        </authorList>
    </citation>
    <scope>NUCLEOTIDE SEQUENCE</scope>
    <source>
        <strain evidence="15">NBRC 102424</strain>
    </source>
</reference>
<comment type="caution">
    <text evidence="15">The sequence shown here is derived from an EMBL/GenBank/DDBJ whole genome shotgun (WGS) entry which is preliminary data.</text>
</comment>
<feature type="transmembrane region" description="Helical" evidence="14">
    <location>
        <begin position="40"/>
        <end position="59"/>
    </location>
</feature>
<feature type="transmembrane region" description="Helical" evidence="14">
    <location>
        <begin position="145"/>
        <end position="163"/>
    </location>
</feature>
<dbReference type="HAMAP" id="MF_01006">
    <property type="entry name" value="Undec_diphosphatase"/>
    <property type="match status" value="1"/>
</dbReference>
<keyword evidence="14" id="KW-0573">Peptidoglycan synthesis</keyword>
<evidence type="ECO:0000256" key="8">
    <source>
        <dbReference type="ARBA" id="ARBA00022989"/>
    </source>
</evidence>
<evidence type="ECO:0000256" key="11">
    <source>
        <dbReference type="ARBA" id="ARBA00032707"/>
    </source>
</evidence>
<evidence type="ECO:0000256" key="3">
    <source>
        <dbReference type="ARBA" id="ARBA00012374"/>
    </source>
</evidence>
<protein>
    <recommendedName>
        <fullName evidence="4 14">Undecaprenyl-diphosphatase</fullName>
        <ecNumber evidence="3 14">3.6.1.27</ecNumber>
    </recommendedName>
    <alternativeName>
        <fullName evidence="12 14">Bacitracin resistance protein</fullName>
    </alternativeName>
    <alternativeName>
        <fullName evidence="11 14">Undecaprenyl pyrophosphate phosphatase</fullName>
    </alternativeName>
</protein>